<gene>
    <name evidence="8" type="ORF">FL622_00355</name>
</gene>
<dbReference type="InterPro" id="IPR036259">
    <property type="entry name" value="MFS_trans_sf"/>
</dbReference>
<evidence type="ECO:0000256" key="1">
    <source>
        <dbReference type="ARBA" id="ARBA00004127"/>
    </source>
</evidence>
<feature type="transmembrane region" description="Helical" evidence="6">
    <location>
        <begin position="387"/>
        <end position="410"/>
    </location>
</feature>
<evidence type="ECO:0000256" key="2">
    <source>
        <dbReference type="ARBA" id="ARBA00022448"/>
    </source>
</evidence>
<sequence length="453" mass="49348">MDQRYLRRRRQYQGDRTAAQVTSKKQAWFGWCLYDWANSAFATVILAAVLPVYFVSLVPEGGAPLSLFGQSRTMPASALWGYAVSLSMVLVAVTAPWLGVLADRQGRRRQLLIFFALLGATATTLLALAGPGRYLLAAALFIVANVGFAAGNIFYNAFLPALAESHEIDRLSARGFAFGYIGGGLMLLIAFAMIQGYEFFGFPDRGAATRAGFLLTGLWWVVFAIPTFRHVRDSAFLHPPAPLPTGFRGYLRTFGELRHYPDLLRFLVAYLFYNDGIQTIIVVSAIFAREELGLSQVSILGCFLMIQFVAMPGSLLFGRLAEKQGAKGAVMLSLILFIAVSAYAFTMQHDWEFWILGLVVALILGGSQAISRSLFASLVPVTKTAEFFSFYAISGKFASIFGPLLFALIADLTGSSRHAILALAGFFLIGIILLTGVDMRRGKAVACGQVAES</sequence>
<dbReference type="Gene3D" id="1.20.1250.20">
    <property type="entry name" value="MFS general substrate transporter like domains"/>
    <property type="match status" value="1"/>
</dbReference>
<dbReference type="RefSeq" id="WP_092052247.1">
    <property type="nucleotide sequence ID" value="NZ_FOJJ01000001.1"/>
</dbReference>
<dbReference type="PANTHER" id="PTHR23519:SF1">
    <property type="entry name" value="AUTOPHAGY-RELATED PROTEIN 22"/>
    <property type="match status" value="1"/>
</dbReference>
<feature type="transmembrane region" description="Helical" evidence="6">
    <location>
        <begin position="176"/>
        <end position="195"/>
    </location>
</feature>
<evidence type="ECO:0000313" key="9">
    <source>
        <dbReference type="Proteomes" id="UP000317155"/>
    </source>
</evidence>
<feature type="transmembrane region" description="Helical" evidence="6">
    <location>
        <begin position="78"/>
        <end position="99"/>
    </location>
</feature>
<evidence type="ECO:0000256" key="5">
    <source>
        <dbReference type="ARBA" id="ARBA00023136"/>
    </source>
</evidence>
<feature type="transmembrane region" description="Helical" evidence="6">
    <location>
        <begin position="111"/>
        <end position="129"/>
    </location>
</feature>
<dbReference type="GO" id="GO:0022857">
    <property type="term" value="F:transmembrane transporter activity"/>
    <property type="evidence" value="ECO:0007669"/>
    <property type="project" value="InterPro"/>
</dbReference>
<dbReference type="PANTHER" id="PTHR23519">
    <property type="entry name" value="AUTOPHAGY-RELATED PROTEIN 22"/>
    <property type="match status" value="1"/>
</dbReference>
<keyword evidence="3 6" id="KW-0812">Transmembrane</keyword>
<evidence type="ECO:0000256" key="6">
    <source>
        <dbReference type="SAM" id="Phobius"/>
    </source>
</evidence>
<organism evidence="8 9">
    <name type="scientific">Trichloromonas acetexigens</name>
    <dbReference type="NCBI Taxonomy" id="38815"/>
    <lineage>
        <taxon>Bacteria</taxon>
        <taxon>Pseudomonadati</taxon>
        <taxon>Thermodesulfobacteriota</taxon>
        <taxon>Desulfuromonadia</taxon>
        <taxon>Desulfuromonadales</taxon>
        <taxon>Trichloromonadaceae</taxon>
        <taxon>Trichloromonas</taxon>
    </lineage>
</organism>
<dbReference type="InterPro" id="IPR024671">
    <property type="entry name" value="Atg22-like"/>
</dbReference>
<dbReference type="Pfam" id="PF11700">
    <property type="entry name" value="ATG22"/>
    <property type="match status" value="1"/>
</dbReference>
<evidence type="ECO:0000256" key="3">
    <source>
        <dbReference type="ARBA" id="ARBA00022692"/>
    </source>
</evidence>
<dbReference type="AlphaFoldDB" id="A0A550JKC2"/>
<comment type="caution">
    <text evidence="8">The sequence shown here is derived from an EMBL/GenBank/DDBJ whole genome shotgun (WGS) entry which is preliminary data.</text>
</comment>
<keyword evidence="9" id="KW-1185">Reference proteome</keyword>
<dbReference type="OrthoDB" id="9768783at2"/>
<keyword evidence="2" id="KW-0813">Transport</keyword>
<evidence type="ECO:0000256" key="4">
    <source>
        <dbReference type="ARBA" id="ARBA00022989"/>
    </source>
</evidence>
<proteinExistence type="predicted"/>
<feature type="transmembrane region" description="Helical" evidence="6">
    <location>
        <begin position="267"/>
        <end position="288"/>
    </location>
</feature>
<reference evidence="8 9" key="1">
    <citation type="submission" date="2019-07" db="EMBL/GenBank/DDBJ databases">
        <title>Insights of Desulfuromonas acetexigens electromicrobiology.</title>
        <authorList>
            <person name="Katuri K."/>
            <person name="Sapireddy V."/>
            <person name="Shaw D.R."/>
            <person name="Saikaly P."/>
        </authorList>
    </citation>
    <scope>NUCLEOTIDE SEQUENCE [LARGE SCALE GENOMIC DNA]</scope>
    <source>
        <strain evidence="8 9">2873</strain>
    </source>
</reference>
<dbReference type="SUPFAM" id="SSF103473">
    <property type="entry name" value="MFS general substrate transporter"/>
    <property type="match status" value="1"/>
</dbReference>
<dbReference type="EMBL" id="VJVV01000001">
    <property type="protein sequence ID" value="TRO83669.1"/>
    <property type="molecule type" value="Genomic_DNA"/>
</dbReference>
<name>A0A550JKC2_9BACT</name>
<comment type="subcellular location">
    <subcellularLocation>
        <location evidence="1">Endomembrane system</location>
        <topology evidence="1">Multi-pass membrane protein</topology>
    </subcellularLocation>
</comment>
<evidence type="ECO:0000313" key="8">
    <source>
        <dbReference type="EMBL" id="TRO83669.1"/>
    </source>
</evidence>
<accession>A0A550JKC2</accession>
<keyword evidence="5 6" id="KW-0472">Membrane</keyword>
<protein>
    <submittedName>
        <fullName evidence="8">MFS transporter</fullName>
    </submittedName>
</protein>
<dbReference type="Proteomes" id="UP000317155">
    <property type="component" value="Unassembled WGS sequence"/>
</dbReference>
<feature type="transmembrane region" description="Helical" evidence="6">
    <location>
        <begin position="416"/>
        <end position="434"/>
    </location>
</feature>
<feature type="transmembrane region" description="Helical" evidence="6">
    <location>
        <begin position="135"/>
        <end position="155"/>
    </location>
</feature>
<feature type="transmembrane region" description="Helical" evidence="6">
    <location>
        <begin position="33"/>
        <end position="58"/>
    </location>
</feature>
<feature type="transmembrane region" description="Helical" evidence="6">
    <location>
        <begin position="294"/>
        <end position="317"/>
    </location>
</feature>
<feature type="transmembrane region" description="Helical" evidence="6">
    <location>
        <begin position="329"/>
        <end position="347"/>
    </location>
</feature>
<dbReference type="InterPro" id="IPR020846">
    <property type="entry name" value="MFS_dom"/>
</dbReference>
<dbReference type="CDD" id="cd17482">
    <property type="entry name" value="MFS_YxiO_like"/>
    <property type="match status" value="1"/>
</dbReference>
<feature type="transmembrane region" description="Helical" evidence="6">
    <location>
        <begin position="207"/>
        <end position="228"/>
    </location>
</feature>
<dbReference type="GO" id="GO:0012505">
    <property type="term" value="C:endomembrane system"/>
    <property type="evidence" value="ECO:0007669"/>
    <property type="project" value="UniProtKB-SubCell"/>
</dbReference>
<dbReference type="PROSITE" id="PS50850">
    <property type="entry name" value="MFS"/>
    <property type="match status" value="1"/>
</dbReference>
<dbReference type="InterPro" id="IPR050495">
    <property type="entry name" value="ATG22/LtaA_families"/>
</dbReference>
<evidence type="ECO:0000259" key="7">
    <source>
        <dbReference type="PROSITE" id="PS50850"/>
    </source>
</evidence>
<feature type="domain" description="Major facilitator superfamily (MFS) profile" evidence="7">
    <location>
        <begin position="40"/>
        <end position="442"/>
    </location>
</feature>
<feature type="transmembrane region" description="Helical" evidence="6">
    <location>
        <begin position="353"/>
        <end position="375"/>
    </location>
</feature>
<keyword evidence="4 6" id="KW-1133">Transmembrane helix</keyword>